<protein>
    <submittedName>
        <fullName evidence="2">Glutamine amidotransferase</fullName>
    </submittedName>
</protein>
<organism evidence="2 3">
    <name type="scientific">Corynebacterium evansiae</name>
    <dbReference type="NCBI Taxonomy" id="2913499"/>
    <lineage>
        <taxon>Bacteria</taxon>
        <taxon>Bacillati</taxon>
        <taxon>Actinomycetota</taxon>
        <taxon>Actinomycetes</taxon>
        <taxon>Mycobacteriales</taxon>
        <taxon>Corynebacteriaceae</taxon>
        <taxon>Corynebacterium</taxon>
    </lineage>
</organism>
<feature type="domain" description="Glutamine amidotransferase" evidence="1">
    <location>
        <begin position="37"/>
        <end position="191"/>
    </location>
</feature>
<dbReference type="Proteomes" id="UP001146469">
    <property type="component" value="Unassembled WGS sequence"/>
</dbReference>
<gene>
    <name evidence="2" type="ORF">L8V00_02380</name>
</gene>
<proteinExistence type="predicted"/>
<dbReference type="Pfam" id="PF00117">
    <property type="entry name" value="GATase"/>
    <property type="match status" value="1"/>
</dbReference>
<keyword evidence="3" id="KW-1185">Reference proteome</keyword>
<dbReference type="PANTHER" id="PTHR42695:SF5">
    <property type="entry name" value="GLUTAMINE AMIDOTRANSFERASE YLR126C-RELATED"/>
    <property type="match status" value="1"/>
</dbReference>
<dbReference type="SUPFAM" id="SSF52317">
    <property type="entry name" value="Class I glutamine amidotransferase-like"/>
    <property type="match status" value="1"/>
</dbReference>
<dbReference type="InterPro" id="IPR044992">
    <property type="entry name" value="ChyE-like"/>
</dbReference>
<evidence type="ECO:0000259" key="1">
    <source>
        <dbReference type="Pfam" id="PF00117"/>
    </source>
</evidence>
<comment type="caution">
    <text evidence="2">The sequence shown here is derived from an EMBL/GenBank/DDBJ whole genome shotgun (WGS) entry which is preliminary data.</text>
</comment>
<dbReference type="RefSeq" id="WP_269944127.1">
    <property type="nucleotide sequence ID" value="NZ_JAKMUT010000002.1"/>
</dbReference>
<evidence type="ECO:0000313" key="3">
    <source>
        <dbReference type="Proteomes" id="UP001146469"/>
    </source>
</evidence>
<keyword evidence="2" id="KW-0315">Glutamine amidotransferase</keyword>
<dbReference type="AlphaFoldDB" id="A0A9X3LJE8"/>
<dbReference type="GO" id="GO:0005829">
    <property type="term" value="C:cytosol"/>
    <property type="evidence" value="ECO:0007669"/>
    <property type="project" value="TreeGrafter"/>
</dbReference>
<dbReference type="CDD" id="cd01741">
    <property type="entry name" value="GATase1_1"/>
    <property type="match status" value="1"/>
</dbReference>
<dbReference type="InterPro" id="IPR029062">
    <property type="entry name" value="Class_I_gatase-like"/>
</dbReference>
<evidence type="ECO:0000313" key="2">
    <source>
        <dbReference type="EMBL" id="MCZ9289059.1"/>
    </source>
</evidence>
<accession>A0A9X3LJE8</accession>
<reference evidence="2" key="1">
    <citation type="submission" date="2022-02" db="EMBL/GenBank/DDBJ databases">
        <title>Corynebacterium sp. from urogenital microbiome.</title>
        <authorList>
            <person name="Cappelli E.A."/>
            <person name="Ribeiro T.G."/>
            <person name="Peixe L."/>
        </authorList>
    </citation>
    <scope>NUCLEOTIDE SEQUENCE</scope>
    <source>
        <strain evidence="2">C8Ua_174</strain>
    </source>
</reference>
<sequence>MTFVLLCPRSGAEVLAAEYADFLSYSGLTPAELEQRPLDNPSADLGSFDGVEGVFIGGSPFTITRPVDVEWQEAISQKLVDFIQVESERQRFGIFSTCYGTSMLAHYLDGEVNSKYSESAGTSEVSLTDAGRVDPITGALPDRFTALTGHKDSVVRVPEEATLLATGETCPVQIYRYRENVWTSQFHPEMDAAGITRRLSFYEDEGYCDPAEIAETYARFEGQDTAAANSLLRRFVEHSRSSLGMVS</sequence>
<name>A0A9X3LJE8_9CORY</name>
<dbReference type="Gene3D" id="3.40.50.880">
    <property type="match status" value="1"/>
</dbReference>
<dbReference type="PANTHER" id="PTHR42695">
    <property type="entry name" value="GLUTAMINE AMIDOTRANSFERASE YLR126C-RELATED"/>
    <property type="match status" value="1"/>
</dbReference>
<dbReference type="NCBIfam" id="NF005743">
    <property type="entry name" value="PRK07567.1"/>
    <property type="match status" value="1"/>
</dbReference>
<dbReference type="EMBL" id="JAKMUT010000002">
    <property type="protein sequence ID" value="MCZ9289059.1"/>
    <property type="molecule type" value="Genomic_DNA"/>
</dbReference>
<dbReference type="InterPro" id="IPR017926">
    <property type="entry name" value="GATASE"/>
</dbReference>